<dbReference type="KEGG" id="bvk:117239769"/>
<gene>
    <name evidence="2" type="primary">LOC117239769</name>
</gene>
<protein>
    <submittedName>
        <fullName evidence="2">Uncharacterized protein LOC117239769</fullName>
    </submittedName>
</protein>
<evidence type="ECO:0000313" key="1">
    <source>
        <dbReference type="Proteomes" id="UP000504631"/>
    </source>
</evidence>
<proteinExistence type="predicted"/>
<dbReference type="AlphaFoldDB" id="A0A6J3L8C9"/>
<dbReference type="Proteomes" id="UP000504631">
    <property type="component" value="Unplaced"/>
</dbReference>
<reference evidence="2" key="1">
    <citation type="submission" date="2025-08" db="UniProtKB">
        <authorList>
            <consortium name="RefSeq"/>
        </authorList>
    </citation>
    <scope>IDENTIFICATION</scope>
    <source>
        <tissue evidence="2">Muscle</tissue>
    </source>
</reference>
<organism evidence="1 2">
    <name type="scientific">Bombus vosnesenskii</name>
    <dbReference type="NCBI Taxonomy" id="207650"/>
    <lineage>
        <taxon>Eukaryota</taxon>
        <taxon>Metazoa</taxon>
        <taxon>Ecdysozoa</taxon>
        <taxon>Arthropoda</taxon>
        <taxon>Hexapoda</taxon>
        <taxon>Insecta</taxon>
        <taxon>Pterygota</taxon>
        <taxon>Neoptera</taxon>
        <taxon>Endopterygota</taxon>
        <taxon>Hymenoptera</taxon>
        <taxon>Apocrita</taxon>
        <taxon>Aculeata</taxon>
        <taxon>Apoidea</taxon>
        <taxon>Anthophila</taxon>
        <taxon>Apidae</taxon>
        <taxon>Bombus</taxon>
        <taxon>Pyrobombus</taxon>
    </lineage>
</organism>
<evidence type="ECO:0000313" key="2">
    <source>
        <dbReference type="RefSeq" id="XP_033361480.1"/>
    </source>
</evidence>
<dbReference type="RefSeq" id="XP_033361480.1">
    <property type="nucleotide sequence ID" value="XM_033505589.1"/>
</dbReference>
<keyword evidence="1" id="KW-1185">Reference proteome</keyword>
<accession>A0A6J3L8C9</accession>
<name>A0A6J3L8C9_9HYME</name>
<sequence>MGSIDIIDTLFTTKTNITAEEERRDGSYEEVTNDDVCITVQMEELANAIGRLNFKRAAGVDGVSGTIFKLLFKHKAHNILSMINTIYKINKILKKWKIARIWGNTSKSSTEKYLGQEPYHKSQYGFRRGRSTVGPIIQVKKFADFCKKKNLVYIQMAVDIKKCFQHP</sequence>
<dbReference type="GeneID" id="117239769"/>